<proteinExistence type="predicted"/>
<name>A0A1L7XGM9_9HELO</name>
<organism evidence="2 3">
    <name type="scientific">Phialocephala subalpina</name>
    <dbReference type="NCBI Taxonomy" id="576137"/>
    <lineage>
        <taxon>Eukaryota</taxon>
        <taxon>Fungi</taxon>
        <taxon>Dikarya</taxon>
        <taxon>Ascomycota</taxon>
        <taxon>Pezizomycotina</taxon>
        <taxon>Leotiomycetes</taxon>
        <taxon>Helotiales</taxon>
        <taxon>Mollisiaceae</taxon>
        <taxon>Phialocephala</taxon>
        <taxon>Phialocephala fortinii species complex</taxon>
    </lineage>
</organism>
<feature type="compositionally biased region" description="Pro residues" evidence="1">
    <location>
        <begin position="214"/>
        <end position="228"/>
    </location>
</feature>
<feature type="compositionally biased region" description="Low complexity" evidence="1">
    <location>
        <begin position="314"/>
        <end position="331"/>
    </location>
</feature>
<feature type="compositionally biased region" description="Low complexity" evidence="1">
    <location>
        <begin position="881"/>
        <end position="916"/>
    </location>
</feature>
<dbReference type="OrthoDB" id="5394233at2759"/>
<sequence length="930" mass="100063">MPFDFKDYQSKCDGMTTEQLHKEWENYTRQISGGATGTATSVLFAPVTGGVSLMGLGFSAPKIHNARKKREIIEAGLKARGTTHNTRKRDVIAPMAITGVISGATLGLAGPVANAAAGQVVEHGVEYAAAHVALDAGGTLLEHQHGKHHHNKANTKLQAQYENFKIQYAQEQAAAQGIKPPLSGYQPGLQIPGSVQGGGPQPASPMSPNGTNLPGPPPYQPQGWPAPPQDQKYEHVPIPVAYDTKPQQSTAQQQTQQQTTFYAGAALQINTFQSTSQQQNFASAQQTTTYQQQPAISTVQQPVNSSGYPPEKPPVQQQSSQQQPQHVPVQPTGNANYAPEKPPISYHPSPCPTPAPAYSSPQTTIAQHVPPPPQHRSSLPTPTPPPHVPIHRPSLPAGPPPLITQAPAQKPDPPSGPPPMTTPQSPIYEMSTSTGRTTPTRNDSMLSMEEELALLRMKILQMELEKRGEHIEIVTVKDEDKDEDEKPRPPEIPEIFPTETYAPEPPRKQQEAKVETAEVTEAASAPASSSPKLNPFVDIQQPAPLKVAKPPQLPTPQNTLPYPTFSTPTPRPQEQQYQPPPPQPAQNAQAIQNAQAAYNVQTAQTSQTSYPPAITQEPVKTGFSITGGISISYNRDTAQSQEADITQTQYTSTQANSVPTAQHQQAPIHNQGVPVPHTPTPPPRQPATQYQTYNPNQRAQSIPMSPQQHMAPQGQGVPISYTPTPSPPQATAGYQTYQPAQQASSTPVQQQQAFALPPKPPHPLQHQDSGYYSNPPSRHSSAFSISTVASLNLNHNQHVVSPPTPSFATLSPQATGPPQAQYQHARHASYGPMPMSYTPSPMTPQPQQSYFPPPPPHRASTPNPQTQGYQPTPLAPAVPIYGNAQGGQQYQPAPQQGVNQGWQWGNPNAGASGEPNYGPPPPVPGQWRGS</sequence>
<feature type="region of interest" description="Disordered" evidence="1">
    <location>
        <begin position="300"/>
        <end position="444"/>
    </location>
</feature>
<feature type="compositionally biased region" description="Polar residues" evidence="1">
    <location>
        <begin position="806"/>
        <end position="822"/>
    </location>
</feature>
<evidence type="ECO:0000313" key="3">
    <source>
        <dbReference type="Proteomes" id="UP000184330"/>
    </source>
</evidence>
<dbReference type="AlphaFoldDB" id="A0A1L7XGM9"/>
<feature type="compositionally biased region" description="Polar residues" evidence="1">
    <location>
        <begin position="693"/>
        <end position="710"/>
    </location>
</feature>
<dbReference type="STRING" id="576137.A0A1L7XGM9"/>
<feature type="compositionally biased region" description="Polar residues" evidence="1">
    <location>
        <begin position="637"/>
        <end position="668"/>
    </location>
</feature>
<feature type="region of interest" description="Disordered" evidence="1">
    <location>
        <begin position="796"/>
        <end position="930"/>
    </location>
</feature>
<accession>A0A1L7XGM9</accession>
<feature type="compositionally biased region" description="Low complexity" evidence="1">
    <location>
        <begin position="517"/>
        <end position="532"/>
    </location>
</feature>
<reference evidence="2 3" key="1">
    <citation type="submission" date="2016-03" db="EMBL/GenBank/DDBJ databases">
        <authorList>
            <person name="Ploux O."/>
        </authorList>
    </citation>
    <scope>NUCLEOTIDE SEQUENCE [LARGE SCALE GENOMIC DNA]</scope>
    <source>
        <strain evidence="2 3">UAMH 11012</strain>
    </source>
</reference>
<protein>
    <submittedName>
        <fullName evidence="2">Uncharacterized protein</fullName>
    </submittedName>
</protein>
<feature type="compositionally biased region" description="Polar residues" evidence="1">
    <location>
        <begin position="860"/>
        <end position="870"/>
    </location>
</feature>
<gene>
    <name evidence="2" type="ORF">PAC_14103</name>
</gene>
<dbReference type="EMBL" id="FJOG01000026">
    <property type="protein sequence ID" value="CZR64205.1"/>
    <property type="molecule type" value="Genomic_DNA"/>
</dbReference>
<feature type="compositionally biased region" description="Low complexity" evidence="1">
    <location>
        <begin position="555"/>
        <end position="564"/>
    </location>
</feature>
<feature type="compositionally biased region" description="Pro residues" evidence="1">
    <location>
        <begin position="676"/>
        <end position="685"/>
    </location>
</feature>
<feature type="compositionally biased region" description="Basic and acidic residues" evidence="1">
    <location>
        <begin position="505"/>
        <end position="516"/>
    </location>
</feature>
<feature type="compositionally biased region" description="Polar residues" evidence="1">
    <location>
        <begin position="768"/>
        <end position="780"/>
    </location>
</feature>
<feature type="compositionally biased region" description="Low complexity" evidence="1">
    <location>
        <begin position="832"/>
        <end position="850"/>
    </location>
</feature>
<feature type="region of interest" description="Disordered" evidence="1">
    <location>
        <begin position="475"/>
        <end position="615"/>
    </location>
</feature>
<feature type="compositionally biased region" description="Low complexity" evidence="1">
    <location>
        <begin position="585"/>
        <end position="601"/>
    </location>
</feature>
<feature type="compositionally biased region" description="Basic and acidic residues" evidence="1">
    <location>
        <begin position="475"/>
        <end position="491"/>
    </location>
</feature>
<feature type="compositionally biased region" description="Polar residues" evidence="1">
    <location>
        <begin position="430"/>
        <end position="443"/>
    </location>
</feature>
<feature type="region of interest" description="Disordered" evidence="1">
    <location>
        <begin position="178"/>
        <end position="232"/>
    </location>
</feature>
<evidence type="ECO:0000256" key="1">
    <source>
        <dbReference type="SAM" id="MobiDB-lite"/>
    </source>
</evidence>
<feature type="compositionally biased region" description="Pro residues" evidence="1">
    <location>
        <begin position="410"/>
        <end position="421"/>
    </location>
</feature>
<keyword evidence="3" id="KW-1185">Reference proteome</keyword>
<feature type="compositionally biased region" description="Low complexity" evidence="1">
    <location>
        <begin position="738"/>
        <end position="753"/>
    </location>
</feature>
<feature type="region of interest" description="Disordered" evidence="1">
    <location>
        <begin position="637"/>
        <end position="780"/>
    </location>
</feature>
<evidence type="ECO:0000313" key="2">
    <source>
        <dbReference type="EMBL" id="CZR64205.1"/>
    </source>
</evidence>
<dbReference type="Proteomes" id="UP000184330">
    <property type="component" value="Unassembled WGS sequence"/>
</dbReference>